<keyword evidence="11" id="KW-1185">Reference proteome</keyword>
<dbReference type="InterPro" id="IPR012340">
    <property type="entry name" value="NA-bd_OB-fold"/>
</dbReference>
<evidence type="ECO:0000259" key="9">
    <source>
        <dbReference type="PROSITE" id="PS50926"/>
    </source>
</evidence>
<dbReference type="GO" id="GO:0070041">
    <property type="term" value="F:rRNA (uridine-C5-)-methyltransferase activity"/>
    <property type="evidence" value="ECO:0007669"/>
    <property type="project" value="TreeGrafter"/>
</dbReference>
<evidence type="ECO:0000313" key="11">
    <source>
        <dbReference type="Proteomes" id="UP000186795"/>
    </source>
</evidence>
<dbReference type="SUPFAM" id="SSF50249">
    <property type="entry name" value="Nucleic acid-binding proteins"/>
    <property type="match status" value="1"/>
</dbReference>
<evidence type="ECO:0000256" key="3">
    <source>
        <dbReference type="ARBA" id="ARBA00022679"/>
    </source>
</evidence>
<gene>
    <name evidence="10" type="ORF">SAMN05421790_11324</name>
</gene>
<evidence type="ECO:0000313" key="10">
    <source>
        <dbReference type="EMBL" id="SIT11219.1"/>
    </source>
</evidence>
<name>A0A1N7PLF9_9BACL</name>
<dbReference type="Gene3D" id="2.40.50.140">
    <property type="entry name" value="Nucleic acid-binding proteins"/>
    <property type="match status" value="1"/>
</dbReference>
<dbReference type="EMBL" id="FTOD01000013">
    <property type="protein sequence ID" value="SIT11219.1"/>
    <property type="molecule type" value="Genomic_DNA"/>
</dbReference>
<dbReference type="InterPro" id="IPR002792">
    <property type="entry name" value="TRAM_dom"/>
</dbReference>
<dbReference type="InterPro" id="IPR029063">
    <property type="entry name" value="SAM-dependent_MTases_sf"/>
</dbReference>
<dbReference type="SUPFAM" id="SSF53335">
    <property type="entry name" value="S-adenosyl-L-methionine-dependent methyltransferases"/>
    <property type="match status" value="1"/>
</dbReference>
<evidence type="ECO:0000256" key="1">
    <source>
        <dbReference type="ARBA" id="ARBA00022485"/>
    </source>
</evidence>
<evidence type="ECO:0000256" key="4">
    <source>
        <dbReference type="ARBA" id="ARBA00022691"/>
    </source>
</evidence>
<comment type="similarity">
    <text evidence="6">Belongs to the class I-like SAM-binding methyltransferase superfamily. RNA M5U methyltransferase family.</text>
</comment>
<dbReference type="Gene3D" id="2.40.50.1070">
    <property type="match status" value="1"/>
</dbReference>
<evidence type="ECO:0000256" key="7">
    <source>
        <dbReference type="PROSITE-ProRule" id="PRU10015"/>
    </source>
</evidence>
<evidence type="ECO:0000256" key="8">
    <source>
        <dbReference type="SAM" id="MobiDB-lite"/>
    </source>
</evidence>
<feature type="region of interest" description="Disordered" evidence="8">
    <location>
        <begin position="1"/>
        <end position="21"/>
    </location>
</feature>
<evidence type="ECO:0000256" key="2">
    <source>
        <dbReference type="ARBA" id="ARBA00022603"/>
    </source>
</evidence>
<dbReference type="Gene3D" id="3.40.50.150">
    <property type="entry name" value="Vaccinia Virus protein VP39"/>
    <property type="match status" value="1"/>
</dbReference>
<dbReference type="GO" id="GO:0051539">
    <property type="term" value="F:4 iron, 4 sulfur cluster binding"/>
    <property type="evidence" value="ECO:0007669"/>
    <property type="project" value="UniProtKB-KW"/>
</dbReference>
<keyword evidence="1" id="KW-0004">4Fe-4S</keyword>
<dbReference type="InterPro" id="IPR010280">
    <property type="entry name" value="U5_MeTrfase_fam"/>
</dbReference>
<reference evidence="10" key="1">
    <citation type="submission" date="2017-01" db="EMBL/GenBank/DDBJ databases">
        <authorList>
            <person name="Mah S.A."/>
            <person name="Swanson W.J."/>
            <person name="Moy G.W."/>
            <person name="Vacquier V.D."/>
        </authorList>
    </citation>
    <scope>NUCLEOTIDE SEQUENCE [LARGE SCALE GENOMIC DNA]</scope>
    <source>
        <strain evidence="10">DSM 45196</strain>
    </source>
</reference>
<dbReference type="FunFam" id="2.40.50.1070:FF:000003">
    <property type="entry name" value="23S rRNA (Uracil-5-)-methyltransferase RumA"/>
    <property type="match status" value="1"/>
</dbReference>
<feature type="binding site" evidence="6">
    <location>
        <position position="318"/>
    </location>
    <ligand>
        <name>S-adenosyl-L-methionine</name>
        <dbReference type="ChEBI" id="CHEBI:59789"/>
    </ligand>
</feature>
<dbReference type="PANTHER" id="PTHR11061">
    <property type="entry name" value="RNA M5U METHYLTRANSFERASE"/>
    <property type="match status" value="1"/>
</dbReference>
<dbReference type="GO" id="GO:0070475">
    <property type="term" value="P:rRNA base methylation"/>
    <property type="evidence" value="ECO:0007669"/>
    <property type="project" value="TreeGrafter"/>
</dbReference>
<keyword evidence="1" id="KW-0479">Metal-binding</keyword>
<dbReference type="RefSeq" id="WP_076526170.1">
    <property type="nucleotide sequence ID" value="NZ_CP048103.1"/>
</dbReference>
<dbReference type="Pfam" id="PF05958">
    <property type="entry name" value="tRNA_U5-meth_tr"/>
    <property type="match status" value="1"/>
</dbReference>
<feature type="active site" evidence="7">
    <location>
        <position position="414"/>
    </location>
</feature>
<sequence>MPKPKPPVQPGERITLPITGQSHTGDGVGKYKGFTVFVPLAIAGEQVAARVSRVKKTYAHARLEEVIQVSPHRVDPLCPVFAQCGGCQLQHIAYPAQLESKRRQVVNAFARIGGLEEVTILPVLGMEEPWSYRNKAQVPVGGGKGKVEAGFYAAGSHQIIPFDRCLIQQPENDRTIQQVKEWIRELDIPPYDEKKHRGCLRHVMVRTGIHTQEVMVVLVTNGPELPHRKQLVAGLRERVPGLTSLIQNIQPHRTNVVLGKESRVLWGEPVIHDRIGHVRFAISPHSFFQVNPVQTEVLYEQVRRMAALTGEETVIDAYCGIGTIGLYLAKEAARVLGVESIPQAVEDARHNAELNGIDHASFKAGPAEEVMPRWAREGIRPDVIIVDPPRKGCAPELLDAAVRMSPDRLVYVSCNPATLARDAAYLKERGYTNRQVQPVDMFPHTSHVECVTVFRREWGDGEAGE</sequence>
<feature type="active site" description="Nucleophile" evidence="6">
    <location>
        <position position="414"/>
    </location>
</feature>
<dbReference type="PROSITE" id="PS01230">
    <property type="entry name" value="TRMA_1"/>
    <property type="match status" value="1"/>
</dbReference>
<protein>
    <submittedName>
        <fullName evidence="10">23S rRNA m(5)U-1939 methyltransferase</fullName>
    </submittedName>
</protein>
<dbReference type="OrthoDB" id="9804590at2"/>
<dbReference type="AlphaFoldDB" id="A0A1N7PLF9"/>
<dbReference type="PROSITE" id="PS50926">
    <property type="entry name" value="TRAM"/>
    <property type="match status" value="1"/>
</dbReference>
<feature type="binding site" evidence="6">
    <location>
        <position position="387"/>
    </location>
    <ligand>
        <name>S-adenosyl-L-methionine</name>
        <dbReference type="ChEBI" id="CHEBI:59789"/>
    </ligand>
</feature>
<dbReference type="PANTHER" id="PTHR11061:SF30">
    <property type="entry name" value="TRNA (URACIL(54)-C(5))-METHYLTRANSFERASE"/>
    <property type="match status" value="1"/>
</dbReference>
<dbReference type="Proteomes" id="UP000186795">
    <property type="component" value="Unassembled WGS sequence"/>
</dbReference>
<dbReference type="CDD" id="cd02440">
    <property type="entry name" value="AdoMet_MTases"/>
    <property type="match status" value="1"/>
</dbReference>
<dbReference type="InterPro" id="IPR030391">
    <property type="entry name" value="MeTrfase_TrmA_CS"/>
</dbReference>
<evidence type="ECO:0000256" key="6">
    <source>
        <dbReference type="PROSITE-ProRule" id="PRU01024"/>
    </source>
</evidence>
<feature type="domain" description="TRAM" evidence="9">
    <location>
        <begin position="7"/>
        <end position="65"/>
    </location>
</feature>
<proteinExistence type="inferred from homology"/>
<keyword evidence="4 6" id="KW-0949">S-adenosyl-L-methionine</keyword>
<keyword evidence="1" id="KW-0408">Iron</keyword>
<dbReference type="PROSITE" id="PS51687">
    <property type="entry name" value="SAM_MT_RNA_M5U"/>
    <property type="match status" value="1"/>
</dbReference>
<feature type="binding site" evidence="6">
    <location>
        <position position="289"/>
    </location>
    <ligand>
        <name>S-adenosyl-L-methionine</name>
        <dbReference type="ChEBI" id="CHEBI:59789"/>
    </ligand>
</feature>
<dbReference type="FunFam" id="2.40.50.140:FF:000097">
    <property type="entry name" value="23S rRNA (uracil(1939)-C(5))-methyltransferase RlmD"/>
    <property type="match status" value="1"/>
</dbReference>
<keyword evidence="3 6" id="KW-0808">Transferase</keyword>
<accession>A0A1N7PLF9</accession>
<dbReference type="NCBIfam" id="TIGR00479">
    <property type="entry name" value="rumA"/>
    <property type="match status" value="1"/>
</dbReference>
<evidence type="ECO:0000256" key="5">
    <source>
        <dbReference type="ARBA" id="ARBA00023014"/>
    </source>
</evidence>
<organism evidence="10 11">
    <name type="scientific">Kroppenstedtia eburnea</name>
    <dbReference type="NCBI Taxonomy" id="714067"/>
    <lineage>
        <taxon>Bacteria</taxon>
        <taxon>Bacillati</taxon>
        <taxon>Bacillota</taxon>
        <taxon>Bacilli</taxon>
        <taxon>Bacillales</taxon>
        <taxon>Thermoactinomycetaceae</taxon>
        <taxon>Kroppenstedtia</taxon>
    </lineage>
</organism>
<dbReference type="Pfam" id="PF01938">
    <property type="entry name" value="TRAM"/>
    <property type="match status" value="1"/>
</dbReference>
<dbReference type="InterPro" id="IPR030390">
    <property type="entry name" value="MeTrfase_TrmA_AS"/>
</dbReference>
<dbReference type="PROSITE" id="PS01231">
    <property type="entry name" value="TRMA_2"/>
    <property type="match status" value="1"/>
</dbReference>
<feature type="binding site" evidence="6">
    <location>
        <position position="339"/>
    </location>
    <ligand>
        <name>S-adenosyl-L-methionine</name>
        <dbReference type="ChEBI" id="CHEBI:59789"/>
    </ligand>
</feature>
<keyword evidence="2 6" id="KW-0489">Methyltransferase</keyword>
<dbReference type="FunFam" id="3.40.50.150:FF:000009">
    <property type="entry name" value="23S rRNA (Uracil(1939)-C(5))-methyltransferase RlmD"/>
    <property type="match status" value="1"/>
</dbReference>
<keyword evidence="5" id="KW-0411">Iron-sulfur</keyword>